<keyword evidence="3" id="KW-0575">Peroxidase</keyword>
<dbReference type="OrthoDB" id="9773293at2"/>
<dbReference type="PANTHER" id="PTHR43433:SF3">
    <property type="entry name" value="NON-HEME CHLOROPEROXIDASE"/>
    <property type="match status" value="1"/>
</dbReference>
<reference evidence="3 4" key="1">
    <citation type="submission" date="2018-11" db="EMBL/GenBank/DDBJ databases">
        <authorList>
            <person name="Mardanov A.V."/>
            <person name="Ravin N.V."/>
            <person name="Dedysh S.N."/>
        </authorList>
    </citation>
    <scope>NUCLEOTIDE SEQUENCE [LARGE SCALE GENOMIC DNA]</scope>
    <source>
        <strain evidence="3 4">AF10</strain>
    </source>
</reference>
<protein>
    <submittedName>
        <fullName evidence="3">Non-heme chloroperoxidase</fullName>
    </submittedName>
</protein>
<organism evidence="3 4">
    <name type="scientific">Granulicella sibirica</name>
    <dbReference type="NCBI Taxonomy" id="2479048"/>
    <lineage>
        <taxon>Bacteria</taxon>
        <taxon>Pseudomonadati</taxon>
        <taxon>Acidobacteriota</taxon>
        <taxon>Terriglobia</taxon>
        <taxon>Terriglobales</taxon>
        <taxon>Acidobacteriaceae</taxon>
        <taxon>Granulicella</taxon>
    </lineage>
</organism>
<proteinExistence type="inferred from homology"/>
<dbReference type="FunFam" id="3.40.50.1820:FF:000205">
    <property type="entry name" value="Non-haem bromoperoxidase BPO-A2"/>
    <property type="match status" value="1"/>
</dbReference>
<dbReference type="Gene3D" id="3.40.50.1820">
    <property type="entry name" value="alpha/beta hydrolase"/>
    <property type="match status" value="1"/>
</dbReference>
<keyword evidence="3" id="KW-0560">Oxidoreductase</keyword>
<dbReference type="Proteomes" id="UP000289437">
    <property type="component" value="Unassembled WGS sequence"/>
</dbReference>
<evidence type="ECO:0000259" key="2">
    <source>
        <dbReference type="Pfam" id="PF00561"/>
    </source>
</evidence>
<dbReference type="RefSeq" id="WP_128913713.1">
    <property type="nucleotide sequence ID" value="NZ_RDSM01000002.1"/>
</dbReference>
<comment type="similarity">
    <text evidence="1">Belongs to the AB hydrolase superfamily. Bacterial non-heme haloperoxidase / perhydrolase family.</text>
</comment>
<dbReference type="InterPro" id="IPR000073">
    <property type="entry name" value="AB_hydrolase_1"/>
</dbReference>
<dbReference type="InterPro" id="IPR050471">
    <property type="entry name" value="AB_hydrolase"/>
</dbReference>
<evidence type="ECO:0000256" key="1">
    <source>
        <dbReference type="ARBA" id="ARBA00038128"/>
    </source>
</evidence>
<dbReference type="Pfam" id="PF00561">
    <property type="entry name" value="Abhydrolase_1"/>
    <property type="match status" value="1"/>
</dbReference>
<evidence type="ECO:0000313" key="3">
    <source>
        <dbReference type="EMBL" id="RXH56209.1"/>
    </source>
</evidence>
<gene>
    <name evidence="3" type="ORF">GRAN_3066</name>
</gene>
<accession>A0A4Q0T2R2</accession>
<reference evidence="4" key="2">
    <citation type="submission" date="2019-02" db="EMBL/GenBank/DDBJ databases">
        <title>Granulicella sibirica sp. nov., a psychrotolerant acidobacterium isolated from an organic soil layer in forested tundra, West Siberia.</title>
        <authorList>
            <person name="Oshkin I.Y."/>
            <person name="Kulichevskaya I.S."/>
            <person name="Rijpstra W.I.C."/>
            <person name="Sinninghe Damste J.S."/>
            <person name="Rakitin A.L."/>
            <person name="Ravin N.V."/>
            <person name="Dedysh S.N."/>
        </authorList>
    </citation>
    <scope>NUCLEOTIDE SEQUENCE [LARGE SCALE GENOMIC DNA]</scope>
    <source>
        <strain evidence="4">AF10</strain>
    </source>
</reference>
<keyword evidence="4" id="KW-1185">Reference proteome</keyword>
<dbReference type="GO" id="GO:0004601">
    <property type="term" value="F:peroxidase activity"/>
    <property type="evidence" value="ECO:0007669"/>
    <property type="project" value="UniProtKB-KW"/>
</dbReference>
<dbReference type="EMBL" id="RDSM01000002">
    <property type="protein sequence ID" value="RXH56209.1"/>
    <property type="molecule type" value="Genomic_DNA"/>
</dbReference>
<comment type="caution">
    <text evidence="3">The sequence shown here is derived from an EMBL/GenBank/DDBJ whole genome shotgun (WGS) entry which is preliminary data.</text>
</comment>
<name>A0A4Q0T2R2_9BACT</name>
<evidence type="ECO:0000313" key="4">
    <source>
        <dbReference type="Proteomes" id="UP000289437"/>
    </source>
</evidence>
<dbReference type="PRINTS" id="PR00111">
    <property type="entry name" value="ABHYDROLASE"/>
</dbReference>
<sequence length="284" mass="31024">MPYITTKDNVEIFFRDLGTGKPVVLIHGWPLTGDSWDKTANFLAENGLRVITYDRRGFGRSGQPWQGYDYNTFAGDLNALIETLDLRGTTLVGFSMGGGEVARYLSRYGSSRVSGAVLVSAVTPYLYKTDDNPDGVDPKVFEDIEQQIRKDRFEFFKALAGKFYGRSTLSHTVSAGVLEDFEAMARTGTTRSILAAAHAWSSTDFREDLKGITIPVRVIHGTSDSTVPIDAAGRRAAKLLPNATLTEYDGEPHGLTVTAADRLNAELLQFIGGSPEPITNPHLA</sequence>
<dbReference type="SUPFAM" id="SSF53474">
    <property type="entry name" value="alpha/beta-Hydrolases"/>
    <property type="match status" value="1"/>
</dbReference>
<dbReference type="AlphaFoldDB" id="A0A4Q0T2R2"/>
<dbReference type="PANTHER" id="PTHR43433">
    <property type="entry name" value="HYDROLASE, ALPHA/BETA FOLD FAMILY PROTEIN"/>
    <property type="match status" value="1"/>
</dbReference>
<dbReference type="InterPro" id="IPR029058">
    <property type="entry name" value="AB_hydrolase_fold"/>
</dbReference>
<feature type="domain" description="AB hydrolase-1" evidence="2">
    <location>
        <begin position="21"/>
        <end position="253"/>
    </location>
</feature>